<feature type="transmembrane region" description="Helical" evidence="1">
    <location>
        <begin position="12"/>
        <end position="36"/>
    </location>
</feature>
<reference evidence="2 3" key="1">
    <citation type="journal article" date="2012" name="J. Bacteriol.">
        <title>Draft Genome Sequence of the Extremely Halophilic Archaeon Halogranum salarium B-1T.</title>
        <authorList>
            <person name="Kim K.K."/>
            <person name="Lee K.C."/>
            <person name="Lee J.S."/>
        </authorList>
    </citation>
    <scope>NUCLEOTIDE SEQUENCE [LARGE SCALE GENOMIC DNA]</scope>
    <source>
        <strain evidence="2 3">B-1</strain>
    </source>
</reference>
<dbReference type="EMBL" id="ALJD01000009">
    <property type="protein sequence ID" value="EJN57929.1"/>
    <property type="molecule type" value="Genomic_DNA"/>
</dbReference>
<proteinExistence type="predicted"/>
<dbReference type="Proteomes" id="UP000007813">
    <property type="component" value="Unassembled WGS sequence"/>
</dbReference>
<dbReference type="AlphaFoldDB" id="J3JE00"/>
<sequence>MKLIDDHGNLFGAVNIIDALVVLLVAAVVVAGAAFVTAGGDEPTQPQEPSTTTSTATVEVAGVQPYVADALTVGPVDTGGIVAIENKSVSPTIVVTEDESGNLYEREHPQQRTVRLELTLETLDQDGERQFQGEPLEIGRTATLDFGSVTVDATFTALNDSE</sequence>
<organism evidence="2 3">
    <name type="scientific">Halogranum salarium B-1</name>
    <dbReference type="NCBI Taxonomy" id="1210908"/>
    <lineage>
        <taxon>Archaea</taxon>
        <taxon>Methanobacteriati</taxon>
        <taxon>Methanobacteriota</taxon>
        <taxon>Stenosarchaea group</taxon>
        <taxon>Halobacteria</taxon>
        <taxon>Halobacteriales</taxon>
        <taxon>Haloferacaceae</taxon>
    </lineage>
</organism>
<dbReference type="RefSeq" id="WP_009376553.1">
    <property type="nucleotide sequence ID" value="NZ_ALJD01000009.1"/>
</dbReference>
<keyword evidence="1" id="KW-1133">Transmembrane helix</keyword>
<dbReference type="eggNOG" id="arCOG07778">
    <property type="taxonomic scope" value="Archaea"/>
</dbReference>
<dbReference type="Pfam" id="PF14221">
    <property type="entry name" value="DUF4330"/>
    <property type="match status" value="1"/>
</dbReference>
<keyword evidence="1" id="KW-0472">Membrane</keyword>
<evidence type="ECO:0000313" key="3">
    <source>
        <dbReference type="Proteomes" id="UP000007813"/>
    </source>
</evidence>
<dbReference type="OrthoDB" id="202569at2157"/>
<evidence type="ECO:0008006" key="4">
    <source>
        <dbReference type="Google" id="ProtNLM"/>
    </source>
</evidence>
<evidence type="ECO:0000313" key="2">
    <source>
        <dbReference type="EMBL" id="EJN57929.1"/>
    </source>
</evidence>
<name>J3JE00_9EURY</name>
<accession>J3JE00</accession>
<dbReference type="InterPro" id="IPR025480">
    <property type="entry name" value="DUF4330"/>
</dbReference>
<protein>
    <recommendedName>
        <fullName evidence="4">DUF4330 domain-containing protein</fullName>
    </recommendedName>
</protein>
<evidence type="ECO:0000256" key="1">
    <source>
        <dbReference type="SAM" id="Phobius"/>
    </source>
</evidence>
<comment type="caution">
    <text evidence="2">The sequence shown here is derived from an EMBL/GenBank/DDBJ whole genome shotgun (WGS) entry which is preliminary data.</text>
</comment>
<keyword evidence="1" id="KW-0812">Transmembrane</keyword>
<gene>
    <name evidence="2" type="ORF">HSB1_33460</name>
</gene>